<reference evidence="3 4" key="1">
    <citation type="submission" date="2020-01" db="EMBL/GenBank/DDBJ databases">
        <title>Insect and environment-associated Actinomycetes.</title>
        <authorList>
            <person name="Currrie C."/>
            <person name="Chevrette M."/>
            <person name="Carlson C."/>
            <person name="Stubbendieck R."/>
            <person name="Wendt-Pienkowski E."/>
        </authorList>
    </citation>
    <scope>NUCLEOTIDE SEQUENCE [LARGE SCALE GENOMIC DNA]</scope>
    <source>
        <strain evidence="3 4">SID11342</strain>
    </source>
</reference>
<dbReference type="EMBL" id="JAAGLQ010000746">
    <property type="protein sequence ID" value="NEA20687.1"/>
    <property type="molecule type" value="Genomic_DNA"/>
</dbReference>
<gene>
    <name evidence="3" type="ORF">G3I29_35665</name>
</gene>
<feature type="region of interest" description="Disordered" evidence="1">
    <location>
        <begin position="1"/>
        <end position="22"/>
    </location>
</feature>
<dbReference type="AlphaFoldDB" id="A0A6N9UAZ7"/>
<name>A0A6N9UAZ7_STRHA</name>
<accession>A0A6N9UAZ7</accession>
<sequence length="124" mass="12949">MSTSTTQTDKPDLPAATPEQGRISGPHRWLGSGLCAATLSVGALIDGYVVLTAYMIEPDGPWDAQAVTNSDVAGGVGLALSVLTALVAWLFVKAEWLRAWWYAVPLALAIAALLRLTLLAASTA</sequence>
<evidence type="ECO:0000313" key="3">
    <source>
        <dbReference type="EMBL" id="NEA20687.1"/>
    </source>
</evidence>
<keyword evidence="2" id="KW-0472">Membrane</keyword>
<dbReference type="RefSeq" id="WP_164350614.1">
    <property type="nucleotide sequence ID" value="NZ_JAAGLQ010000746.1"/>
</dbReference>
<organism evidence="3 4">
    <name type="scientific">Streptomyces halstedii</name>
    <dbReference type="NCBI Taxonomy" id="1944"/>
    <lineage>
        <taxon>Bacteria</taxon>
        <taxon>Bacillati</taxon>
        <taxon>Actinomycetota</taxon>
        <taxon>Actinomycetes</taxon>
        <taxon>Kitasatosporales</taxon>
        <taxon>Streptomycetaceae</taxon>
        <taxon>Streptomyces</taxon>
    </lineage>
</organism>
<proteinExistence type="predicted"/>
<feature type="transmembrane region" description="Helical" evidence="2">
    <location>
        <begin position="99"/>
        <end position="121"/>
    </location>
</feature>
<evidence type="ECO:0000313" key="4">
    <source>
        <dbReference type="Proteomes" id="UP000471293"/>
    </source>
</evidence>
<feature type="transmembrane region" description="Helical" evidence="2">
    <location>
        <begin position="72"/>
        <end position="92"/>
    </location>
</feature>
<evidence type="ECO:0000256" key="2">
    <source>
        <dbReference type="SAM" id="Phobius"/>
    </source>
</evidence>
<feature type="transmembrane region" description="Helical" evidence="2">
    <location>
        <begin position="29"/>
        <end position="56"/>
    </location>
</feature>
<protein>
    <submittedName>
        <fullName evidence="3">Uncharacterized protein</fullName>
    </submittedName>
</protein>
<evidence type="ECO:0000256" key="1">
    <source>
        <dbReference type="SAM" id="MobiDB-lite"/>
    </source>
</evidence>
<keyword evidence="2" id="KW-1133">Transmembrane helix</keyword>
<dbReference type="Proteomes" id="UP000471293">
    <property type="component" value="Unassembled WGS sequence"/>
</dbReference>
<keyword evidence="2" id="KW-0812">Transmembrane</keyword>
<comment type="caution">
    <text evidence="3">The sequence shown here is derived from an EMBL/GenBank/DDBJ whole genome shotgun (WGS) entry which is preliminary data.</text>
</comment>